<dbReference type="EMBL" id="OZ034819">
    <property type="protein sequence ID" value="CAL1395449.1"/>
    <property type="molecule type" value="Genomic_DNA"/>
</dbReference>
<evidence type="ECO:0008006" key="4">
    <source>
        <dbReference type="Google" id="ProtNLM"/>
    </source>
</evidence>
<feature type="compositionally biased region" description="Low complexity" evidence="1">
    <location>
        <begin position="246"/>
        <end position="256"/>
    </location>
</feature>
<name>A0AAV2FB04_9ROSI</name>
<dbReference type="Proteomes" id="UP001497516">
    <property type="component" value="Chromosome 6"/>
</dbReference>
<feature type="region of interest" description="Disordered" evidence="1">
    <location>
        <begin position="59"/>
        <end position="227"/>
    </location>
</feature>
<feature type="compositionally biased region" description="Polar residues" evidence="1">
    <location>
        <begin position="117"/>
        <end position="133"/>
    </location>
</feature>
<reference evidence="2 3" key="1">
    <citation type="submission" date="2024-04" db="EMBL/GenBank/DDBJ databases">
        <authorList>
            <person name="Fracassetti M."/>
        </authorList>
    </citation>
    <scope>NUCLEOTIDE SEQUENCE [LARGE SCALE GENOMIC DNA]</scope>
</reference>
<evidence type="ECO:0000313" key="3">
    <source>
        <dbReference type="Proteomes" id="UP001497516"/>
    </source>
</evidence>
<evidence type="ECO:0000256" key="1">
    <source>
        <dbReference type="SAM" id="MobiDB-lite"/>
    </source>
</evidence>
<sequence>MIVWIQLPALKVHFYHKEVLTMLGNLIGRTIRLDYHTLNLPTVLAIIGGELRNNELPLAEDPNPGFGPWMLVTRKSRRNPREAPVKKGKLENDSGNQIDENVTKYGNRGTPKKEGETSPQKPPTHTASTLKRASNQERKGGVDKKGKEENKKGKEKVGSMSNGNDKGVLGTCPEKPTNGPKPMADPTKASTSYQPTESPSLDNKICNPQPTRPSPPTYHTHTGPNGTVMQIVDLQASSIGKQNSATSLLSLPSTTTRTKKNKTSKQSNRRSPAKLNPAKSLQIWSPKKDKKAKSKARIASLTLQEIHAWTTATEIAPISLGKDDTSRREEEPRTTSNPDGPEPFSN</sequence>
<feature type="compositionally biased region" description="Polar residues" evidence="1">
    <location>
        <begin position="188"/>
        <end position="209"/>
    </location>
</feature>
<feature type="compositionally biased region" description="Basic and acidic residues" evidence="1">
    <location>
        <begin position="321"/>
        <end position="333"/>
    </location>
</feature>
<feature type="compositionally biased region" description="Polar residues" evidence="1">
    <location>
        <begin position="217"/>
        <end position="227"/>
    </location>
</feature>
<evidence type="ECO:0000313" key="2">
    <source>
        <dbReference type="EMBL" id="CAL1395449.1"/>
    </source>
</evidence>
<protein>
    <recommendedName>
        <fullName evidence="4">DUF4283 domain-containing protein</fullName>
    </recommendedName>
</protein>
<feature type="compositionally biased region" description="Basic and acidic residues" evidence="1">
    <location>
        <begin position="79"/>
        <end position="92"/>
    </location>
</feature>
<feature type="region of interest" description="Disordered" evidence="1">
    <location>
        <begin position="313"/>
        <end position="346"/>
    </location>
</feature>
<feature type="compositionally biased region" description="Basic residues" evidence="1">
    <location>
        <begin position="257"/>
        <end position="272"/>
    </location>
</feature>
<feature type="compositionally biased region" description="Polar residues" evidence="1">
    <location>
        <begin position="334"/>
        <end position="346"/>
    </location>
</feature>
<gene>
    <name evidence="2" type="ORF">LTRI10_LOCUS35881</name>
</gene>
<feature type="compositionally biased region" description="Basic and acidic residues" evidence="1">
    <location>
        <begin position="134"/>
        <end position="157"/>
    </location>
</feature>
<organism evidence="2 3">
    <name type="scientific">Linum trigynum</name>
    <dbReference type="NCBI Taxonomy" id="586398"/>
    <lineage>
        <taxon>Eukaryota</taxon>
        <taxon>Viridiplantae</taxon>
        <taxon>Streptophyta</taxon>
        <taxon>Embryophyta</taxon>
        <taxon>Tracheophyta</taxon>
        <taxon>Spermatophyta</taxon>
        <taxon>Magnoliopsida</taxon>
        <taxon>eudicotyledons</taxon>
        <taxon>Gunneridae</taxon>
        <taxon>Pentapetalae</taxon>
        <taxon>rosids</taxon>
        <taxon>fabids</taxon>
        <taxon>Malpighiales</taxon>
        <taxon>Linaceae</taxon>
        <taxon>Linum</taxon>
    </lineage>
</organism>
<dbReference type="AlphaFoldDB" id="A0AAV2FB04"/>
<accession>A0AAV2FB04</accession>
<keyword evidence="3" id="KW-1185">Reference proteome</keyword>
<proteinExistence type="predicted"/>
<feature type="region of interest" description="Disordered" evidence="1">
    <location>
        <begin position="241"/>
        <end position="295"/>
    </location>
</feature>